<dbReference type="SUPFAM" id="SSF56672">
    <property type="entry name" value="DNA/RNA polymerases"/>
    <property type="match status" value="1"/>
</dbReference>
<reference evidence="2 3" key="2">
    <citation type="journal article" date="2017" name="Nature">
        <title>The Apostasia genome and the evolution of orchids.</title>
        <authorList>
            <person name="Zhang G.Q."/>
            <person name="Liu K.W."/>
            <person name="Li Z."/>
            <person name="Lohaus R."/>
            <person name="Hsiao Y.Y."/>
            <person name="Niu S.C."/>
            <person name="Wang J.Y."/>
            <person name="Lin Y.C."/>
            <person name="Xu Q."/>
            <person name="Chen L.J."/>
            <person name="Yoshida K."/>
            <person name="Fujiwara S."/>
            <person name="Wang Z.W."/>
            <person name="Zhang Y.Q."/>
            <person name="Mitsuda N."/>
            <person name="Wang M."/>
            <person name="Liu G.H."/>
            <person name="Pecoraro L."/>
            <person name="Huang H.X."/>
            <person name="Xiao X.J."/>
            <person name="Lin M."/>
            <person name="Wu X.Y."/>
            <person name="Wu W.L."/>
            <person name="Chen Y.Y."/>
            <person name="Chang S.B."/>
            <person name="Sakamoto S."/>
            <person name="Ohme-Takagi M."/>
            <person name="Yagi M."/>
            <person name="Zeng S.J."/>
            <person name="Shen C.Y."/>
            <person name="Yeh C.M."/>
            <person name="Luo Y.B."/>
            <person name="Tsai W.C."/>
            <person name="Van de Peer Y."/>
            <person name="Liu Z.J."/>
        </authorList>
    </citation>
    <scope>NUCLEOTIDE SEQUENCE [LARGE SCALE GENOMIC DNA]</scope>
    <source>
        <tissue evidence="2">The whole plant</tissue>
    </source>
</reference>
<dbReference type="Proteomes" id="UP000233837">
    <property type="component" value="Unassembled WGS sequence"/>
</dbReference>
<sequence length="1132" mass="128746">MSLPKFASWNVRGFNNPDKVSFCKSLISSLNLKMLCILEAKISLASSDDLWFQRSHRLFENEGNCNNFGDSVLGRIWIKWDESVLSFNPIASSFQHIHGILSVGSFPPIFLTVIYAANSVEDRKKLWDQIIASSPPLDQPWVILGDFNCYRYETEKAGGTVSTSSRLGELNSFIFNCGVQDLSSTGLYYTWFNQRVDNPIHIKFDRVLVNNALLDVFPHAYYRVESHLGSDHSPIIFNSYHKKALSVRFMFKNYWINMEGFWDDVMSAFSSRSDRSPLASFAHSLQTLKRSLKNKNWASSSYLSNALLEIKSKQQLCLEQLQTQPLDLDLNQDLKNSNEKLATFQNLWTSWIAQRAKVLWLTKGEDDLGFLFAHIRSRNNKNNIKEINTPDGHFTKFNDISSTVINHFEGLFNSSHPDLQLPLDIPSGKLLPSHCSEDLVASLTFDEVKKAVFEGNENTAPRPNGFTYAFYRKSWHIIGLQVFNAVGNFFSTGSLPRGVKATAIALIPKCSHASNLSDFRPISLCNVLYKIVAKVIANRLKVTLQHIIHESQSGFIANRCSTDNIILAAELLRDFKGKNKMFCAKLDIKKAFDSISREFIIARLLQKGFPQLFVNWIKGCISDVHFSICLNGSLEGFFKSSSGLRQGCPLSPLLFCIAMDGLSNILTDPAYPHNFKGIYCKDFYINHLMYADDLLMMGESSRENANMLKTCLKHFATISGLHINPSKSAIIFSSNDPNNQTICEELGIHNINLHLTYLGIPISPKRLKTTHFQPLLSKISALLAGWKNKFLSFAGRVQFLKFTIINSIAYWIRGSIIPKGCCDTINKLCSKFLFHNNLVERKLHLISWSQVNIPKDAGGLGIPSIDALYFGVFCSIVGRFYNNQNLLTCWYKAKHISPLKHPTSTASKTWRRITETFSKIKRLLQFSVANHSTFSFLWDPLINGNAFGDIIYMPGLDDMLIKDYFRNDSWYLPNHFHPSIHDTIKSVDIKGTNEVLWNGNSKWDFKNFTEFFYSHLPKVDWYRSIWHKNYALKYACFTWMARIGKLKMADNLLLRGISVPVNCSLCLGHAENHPHLFFDCDFSFYILKKILPAFSSFLLRPTLPQALDFIENSETLNSSGKSAYFLAISCIT</sequence>
<name>A0A2I0WVU6_9ASPA</name>
<accession>A0A2I0WVU6</accession>
<gene>
    <name evidence="2" type="ORF">MA16_Dca018763</name>
</gene>
<dbReference type="Gene3D" id="3.60.10.10">
    <property type="entry name" value="Endonuclease/exonuclease/phosphatase"/>
    <property type="match status" value="1"/>
</dbReference>
<dbReference type="Pfam" id="PF13966">
    <property type="entry name" value="zf-RVT"/>
    <property type="match status" value="1"/>
</dbReference>
<dbReference type="InterPro" id="IPR026960">
    <property type="entry name" value="RVT-Znf"/>
</dbReference>
<keyword evidence="3" id="KW-1185">Reference proteome</keyword>
<dbReference type="SUPFAM" id="SSF56219">
    <property type="entry name" value="DNase I-like"/>
    <property type="match status" value="1"/>
</dbReference>
<dbReference type="InterPro" id="IPR000477">
    <property type="entry name" value="RT_dom"/>
</dbReference>
<evidence type="ECO:0000313" key="2">
    <source>
        <dbReference type="EMBL" id="PKU79785.1"/>
    </source>
</evidence>
<dbReference type="Pfam" id="PF03372">
    <property type="entry name" value="Exo_endo_phos"/>
    <property type="match status" value="1"/>
</dbReference>
<dbReference type="CDD" id="cd01650">
    <property type="entry name" value="RT_nLTR_like"/>
    <property type="match status" value="1"/>
</dbReference>
<dbReference type="PROSITE" id="PS50878">
    <property type="entry name" value="RT_POL"/>
    <property type="match status" value="1"/>
</dbReference>
<dbReference type="InterPro" id="IPR005135">
    <property type="entry name" value="Endo/exonuclease/phosphatase"/>
</dbReference>
<protein>
    <submittedName>
        <fullName evidence="2">Ribonuclease H protein</fullName>
    </submittedName>
</protein>
<dbReference type="GO" id="GO:0003824">
    <property type="term" value="F:catalytic activity"/>
    <property type="evidence" value="ECO:0007669"/>
    <property type="project" value="InterPro"/>
</dbReference>
<organism evidence="2 3">
    <name type="scientific">Dendrobium catenatum</name>
    <dbReference type="NCBI Taxonomy" id="906689"/>
    <lineage>
        <taxon>Eukaryota</taxon>
        <taxon>Viridiplantae</taxon>
        <taxon>Streptophyta</taxon>
        <taxon>Embryophyta</taxon>
        <taxon>Tracheophyta</taxon>
        <taxon>Spermatophyta</taxon>
        <taxon>Magnoliopsida</taxon>
        <taxon>Liliopsida</taxon>
        <taxon>Asparagales</taxon>
        <taxon>Orchidaceae</taxon>
        <taxon>Epidendroideae</taxon>
        <taxon>Malaxideae</taxon>
        <taxon>Dendrobiinae</taxon>
        <taxon>Dendrobium</taxon>
    </lineage>
</organism>
<evidence type="ECO:0000313" key="3">
    <source>
        <dbReference type="Proteomes" id="UP000233837"/>
    </source>
</evidence>
<proteinExistence type="predicted"/>
<dbReference type="AlphaFoldDB" id="A0A2I0WVU6"/>
<dbReference type="InterPro" id="IPR043502">
    <property type="entry name" value="DNA/RNA_pol_sf"/>
</dbReference>
<dbReference type="Pfam" id="PF00078">
    <property type="entry name" value="RVT_1"/>
    <property type="match status" value="1"/>
</dbReference>
<dbReference type="PANTHER" id="PTHR31635">
    <property type="entry name" value="REVERSE TRANSCRIPTASE DOMAIN-CONTAINING PROTEIN-RELATED"/>
    <property type="match status" value="1"/>
</dbReference>
<dbReference type="PANTHER" id="PTHR31635:SF196">
    <property type="entry name" value="REVERSE TRANSCRIPTASE DOMAIN-CONTAINING PROTEIN-RELATED"/>
    <property type="match status" value="1"/>
</dbReference>
<evidence type="ECO:0000259" key="1">
    <source>
        <dbReference type="PROSITE" id="PS50878"/>
    </source>
</evidence>
<dbReference type="EMBL" id="KZ502415">
    <property type="protein sequence ID" value="PKU79785.1"/>
    <property type="molecule type" value="Genomic_DNA"/>
</dbReference>
<dbReference type="InterPro" id="IPR036691">
    <property type="entry name" value="Endo/exonu/phosph_ase_sf"/>
</dbReference>
<dbReference type="STRING" id="906689.A0A2I0WVU6"/>
<feature type="domain" description="Reverse transcriptase" evidence="1">
    <location>
        <begin position="488"/>
        <end position="762"/>
    </location>
</feature>
<reference evidence="2 3" key="1">
    <citation type="journal article" date="2016" name="Sci. Rep.">
        <title>The Dendrobium catenatum Lindl. genome sequence provides insights into polysaccharide synthase, floral development and adaptive evolution.</title>
        <authorList>
            <person name="Zhang G.Q."/>
            <person name="Xu Q."/>
            <person name="Bian C."/>
            <person name="Tsai W.C."/>
            <person name="Yeh C.M."/>
            <person name="Liu K.W."/>
            <person name="Yoshida K."/>
            <person name="Zhang L.S."/>
            <person name="Chang S.B."/>
            <person name="Chen F."/>
            <person name="Shi Y."/>
            <person name="Su Y.Y."/>
            <person name="Zhang Y.Q."/>
            <person name="Chen L.J."/>
            <person name="Yin Y."/>
            <person name="Lin M."/>
            <person name="Huang H."/>
            <person name="Deng H."/>
            <person name="Wang Z.W."/>
            <person name="Zhu S.L."/>
            <person name="Zhao X."/>
            <person name="Deng C."/>
            <person name="Niu S.C."/>
            <person name="Huang J."/>
            <person name="Wang M."/>
            <person name="Liu G.H."/>
            <person name="Yang H.J."/>
            <person name="Xiao X.J."/>
            <person name="Hsiao Y.Y."/>
            <person name="Wu W.L."/>
            <person name="Chen Y.Y."/>
            <person name="Mitsuda N."/>
            <person name="Ohme-Takagi M."/>
            <person name="Luo Y.B."/>
            <person name="Van de Peer Y."/>
            <person name="Liu Z.J."/>
        </authorList>
    </citation>
    <scope>NUCLEOTIDE SEQUENCE [LARGE SCALE GENOMIC DNA]</scope>
    <source>
        <tissue evidence="2">The whole plant</tissue>
    </source>
</reference>